<accession>A0A0N1QSZ5</accession>
<dbReference type="Gene3D" id="1.10.260.40">
    <property type="entry name" value="lambda repressor-like DNA-binding domains"/>
    <property type="match status" value="1"/>
</dbReference>
<dbReference type="PRINTS" id="PR00030">
    <property type="entry name" value="HTHCRO"/>
</dbReference>
<evidence type="ECO:0000313" key="6">
    <source>
        <dbReference type="Proteomes" id="UP000001865"/>
    </source>
</evidence>
<evidence type="ECO:0000256" key="3">
    <source>
        <dbReference type="ARBA" id="ARBA00023163"/>
    </source>
</evidence>
<dbReference type="PROSITE" id="PS50943">
    <property type="entry name" value="HTH_CROC1"/>
    <property type="match status" value="1"/>
</dbReference>
<dbReference type="AlphaFoldDB" id="A0A0N1QSZ5"/>
<evidence type="ECO:0000256" key="2">
    <source>
        <dbReference type="ARBA" id="ARBA00023125"/>
    </source>
</evidence>
<dbReference type="PANTHER" id="PTHR40661:SF2">
    <property type="entry name" value="HTH-TYPE TRANSCRIPTIONAL REGULATOR PRTR"/>
    <property type="match status" value="1"/>
</dbReference>
<evidence type="ECO:0000256" key="1">
    <source>
        <dbReference type="ARBA" id="ARBA00023015"/>
    </source>
</evidence>
<feature type="domain" description="HTH cro/C1-type" evidence="4">
    <location>
        <begin position="8"/>
        <end position="61"/>
    </location>
</feature>
<dbReference type="GO" id="GO:0003677">
    <property type="term" value="F:DNA binding"/>
    <property type="evidence" value="ECO:0007669"/>
    <property type="project" value="UniProtKB-KW"/>
</dbReference>
<name>A0A0N1QSZ5_SALSV</name>
<organism evidence="5 6">
    <name type="scientific">Salmonella schwarzengrund (strain CVM19633)</name>
    <dbReference type="NCBI Taxonomy" id="439843"/>
    <lineage>
        <taxon>Bacteria</taxon>
        <taxon>Pseudomonadati</taxon>
        <taxon>Pseudomonadota</taxon>
        <taxon>Gammaproteobacteria</taxon>
        <taxon>Enterobacterales</taxon>
        <taxon>Enterobacteriaceae</taxon>
        <taxon>Salmonella</taxon>
    </lineage>
</organism>
<dbReference type="CDD" id="cd00093">
    <property type="entry name" value="HTH_XRE"/>
    <property type="match status" value="1"/>
</dbReference>
<reference evidence="5 6" key="1">
    <citation type="journal article" date="2011" name="J. Bacteriol.">
        <title>Comparative genomics of 28 Salmonella enterica isolates: evidence for CRISPR-mediated adaptive sublineage evolution.</title>
        <authorList>
            <person name="Fricke W.F."/>
            <person name="Mammel M.K."/>
            <person name="McDermott P.F."/>
            <person name="Tartera C."/>
            <person name="White D.G."/>
            <person name="Leclerc J.E."/>
            <person name="Ravel J."/>
            <person name="Cebula T.A."/>
        </authorList>
    </citation>
    <scope>NUCLEOTIDE SEQUENCE [LARGE SCALE GENOMIC DNA]</scope>
    <source>
        <strain evidence="5 6">CVM19633</strain>
    </source>
</reference>
<keyword evidence="1" id="KW-0805">Transcription regulation</keyword>
<proteinExistence type="predicted"/>
<dbReference type="SUPFAM" id="SSF47413">
    <property type="entry name" value="lambda repressor-like DNA-binding domains"/>
    <property type="match status" value="1"/>
</dbReference>
<dbReference type="RefSeq" id="WP_000447947.1">
    <property type="nucleotide sequence ID" value="NC_011094.1"/>
</dbReference>
<keyword evidence="3" id="KW-0804">Transcription</keyword>
<dbReference type="Pfam" id="PF01381">
    <property type="entry name" value="HTH_3"/>
    <property type="match status" value="1"/>
</dbReference>
<dbReference type="InterPro" id="IPR010982">
    <property type="entry name" value="Lambda_DNA-bd_dom_sf"/>
</dbReference>
<dbReference type="Proteomes" id="UP000001865">
    <property type="component" value="Chromosome"/>
</dbReference>
<dbReference type="SMART" id="SM00530">
    <property type="entry name" value="HTH_XRE"/>
    <property type="match status" value="1"/>
</dbReference>
<evidence type="ECO:0000259" key="4">
    <source>
        <dbReference type="PROSITE" id="PS50943"/>
    </source>
</evidence>
<dbReference type="PANTHER" id="PTHR40661">
    <property type="match status" value="1"/>
</dbReference>
<dbReference type="KEGG" id="sew:SeSA_A0617"/>
<dbReference type="InterPro" id="IPR000655">
    <property type="entry name" value="Cro-like"/>
</dbReference>
<protein>
    <submittedName>
        <fullName evidence="5">Conserved domain protein</fullName>
    </submittedName>
</protein>
<gene>
    <name evidence="5" type="ordered locus">SeSA_A0617</name>
</gene>
<evidence type="ECO:0000313" key="5">
    <source>
        <dbReference type="EMBL" id="ACF89108.1"/>
    </source>
</evidence>
<dbReference type="GO" id="GO:0006355">
    <property type="term" value="P:regulation of DNA-templated transcription"/>
    <property type="evidence" value="ECO:0007669"/>
    <property type="project" value="InterPro"/>
</dbReference>
<keyword evidence="2" id="KW-0238">DNA-binding</keyword>
<dbReference type="InterPro" id="IPR001387">
    <property type="entry name" value="Cro/C1-type_HTH"/>
</dbReference>
<dbReference type="EMBL" id="CP001127">
    <property type="protein sequence ID" value="ACF89108.1"/>
    <property type="molecule type" value="Genomic_DNA"/>
</dbReference>
<dbReference type="HOGENOM" id="CLU_066192_59_0_6"/>
<sequence>METISQRLKQKRTELKMTQAQLAEKAGMKQQSIQQIESGETKRPRFLLELATALQCDPSWLLYGKKRNKAA</sequence>